<keyword evidence="1" id="KW-0812">Transmembrane</keyword>
<organism evidence="2">
    <name type="scientific">Escherichia coli O104:H7</name>
    <dbReference type="NCBI Taxonomy" id="1619910"/>
    <lineage>
        <taxon>Bacteria</taxon>
        <taxon>Pseudomonadati</taxon>
        <taxon>Pseudomonadota</taxon>
        <taxon>Gammaproteobacteria</taxon>
        <taxon>Enterobacterales</taxon>
        <taxon>Enterobacteriaceae</taxon>
        <taxon>Escherichia</taxon>
    </lineage>
</organism>
<reference evidence="2" key="1">
    <citation type="journal article" date="2015" name="BMC Microbiol.">
        <title>Genome sequencing and comparative genomics provides insights on the evolutionary dynamics and pathogenic potential of different H-serotypes of Shiga toxin-producing Escherichia coli O104.</title>
        <authorList>
            <person name="Yan X."/>
            <person name="Fratamico P.M."/>
            <person name="Bono J.L."/>
            <person name="Baranzoni G.M."/>
            <person name="Chen C.Y."/>
        </authorList>
    </citation>
    <scope>NUCLEOTIDE SEQUENCE</scope>
    <source>
        <strain evidence="2">RM9387</strain>
        <plasmid evidence="2">pO104_H7</plasmid>
    </source>
</reference>
<evidence type="ECO:0000256" key="1">
    <source>
        <dbReference type="SAM" id="Phobius"/>
    </source>
</evidence>
<name>A0A0F6WFX0_ECOLX</name>
<evidence type="ECO:0000313" key="2">
    <source>
        <dbReference type="EMBL" id="AKF16834.1"/>
    </source>
</evidence>
<accession>A0A0F6WFX0</accession>
<protein>
    <submittedName>
        <fullName evidence="2">Uncharacterized protein</fullName>
    </submittedName>
</protein>
<feature type="transmembrane region" description="Helical" evidence="1">
    <location>
        <begin position="7"/>
        <end position="33"/>
    </location>
</feature>
<sequence>MLIHITILVLSISLVTYIPFNNITLTMILFGFITDISLTSIATATVAGELISQDKSPHEGGVTTTSVILLSVFLFFFGTCNIIYVADAIIHNYT</sequence>
<keyword evidence="1" id="KW-1133">Transmembrane helix</keyword>
<geneLocation type="plasmid" evidence="2">
    <name>pO104_H7</name>
</geneLocation>
<proteinExistence type="predicted"/>
<feature type="transmembrane region" description="Helical" evidence="1">
    <location>
        <begin position="67"/>
        <end position="90"/>
    </location>
</feature>
<dbReference type="AlphaFoldDB" id="A0A0F6WFX0"/>
<keyword evidence="2" id="KW-0614">Plasmid</keyword>
<dbReference type="EMBL" id="KM085449">
    <property type="protein sequence ID" value="AKF16834.1"/>
    <property type="molecule type" value="Genomic_DNA"/>
</dbReference>
<keyword evidence="1" id="KW-0472">Membrane</keyword>